<evidence type="ECO:0000313" key="1">
    <source>
        <dbReference type="EMBL" id="KAB2587998.1"/>
    </source>
</evidence>
<reference evidence="1 2" key="1">
    <citation type="submission" date="2019-09" db="EMBL/GenBank/DDBJ databases">
        <authorList>
            <person name="Liu P."/>
        </authorList>
    </citation>
    <scope>NUCLEOTIDE SEQUENCE [LARGE SCALE GENOMIC DNA]</scope>
    <source>
        <strain evidence="1 2">TRM68085</strain>
    </source>
</reference>
<gene>
    <name evidence="1" type="ORF">F5983_34720</name>
</gene>
<dbReference type="AlphaFoldDB" id="A0A5N5EBH7"/>
<sequence>MISATRVQAASAAVTVLSNRTEVTDWARRYFGPWWAASAVEASSVCAGPVVVATVDPTELAALTLQVHDGRPAEEVEYARHRMLVARDGEDIIAASPDESIAYRYTASTGRLELSGVGVMELALAAARLAREVVRGQLLRDGWAALHASAVVRPEDGATLLSFGGKGAGKTTTALLLASAGWQLLANDRVLVRPTGERDVEVVPWPSAAALGLGLVDSLGWGAAARGHLQEGGAFHPTQHDSVTEALLAGDFTPLWEDGKRRERKVQVFPDQFTPLFGVELATGGRAAGLLFPRVEADGSPDIFDGDQGLGLREDDFMSGATEDRYPDIFELAGGVDGGGRLSARDEVSVRLAKMPHLRVRLSHDVPTSVAALRKAAEAI</sequence>
<evidence type="ECO:0000313" key="2">
    <source>
        <dbReference type="Proteomes" id="UP000326907"/>
    </source>
</evidence>
<dbReference type="InterPro" id="IPR027417">
    <property type="entry name" value="P-loop_NTPase"/>
</dbReference>
<dbReference type="SUPFAM" id="SSF53795">
    <property type="entry name" value="PEP carboxykinase-like"/>
    <property type="match status" value="1"/>
</dbReference>
<dbReference type="Gene3D" id="3.40.50.300">
    <property type="entry name" value="P-loop containing nucleotide triphosphate hydrolases"/>
    <property type="match status" value="1"/>
</dbReference>
<organism evidence="1 2">
    <name type="scientific">Streptomyces arboris</name>
    <dbReference type="NCBI Taxonomy" id="2600619"/>
    <lineage>
        <taxon>Bacteria</taxon>
        <taxon>Bacillati</taxon>
        <taxon>Actinomycetota</taxon>
        <taxon>Actinomycetes</taxon>
        <taxon>Kitasatosporales</taxon>
        <taxon>Streptomycetaceae</taxon>
        <taxon>Streptomyces</taxon>
    </lineage>
</organism>
<dbReference type="Proteomes" id="UP000326907">
    <property type="component" value="Unassembled WGS sequence"/>
</dbReference>
<comment type="caution">
    <text evidence="1">The sequence shown here is derived from an EMBL/GenBank/DDBJ whole genome shotgun (WGS) entry which is preliminary data.</text>
</comment>
<proteinExistence type="predicted"/>
<dbReference type="EMBL" id="VYUA01000063">
    <property type="protein sequence ID" value="KAB2587998.1"/>
    <property type="molecule type" value="Genomic_DNA"/>
</dbReference>
<keyword evidence="2" id="KW-1185">Reference proteome</keyword>
<dbReference type="RefSeq" id="WP_151513798.1">
    <property type="nucleotide sequence ID" value="NZ_VYUA01000063.1"/>
</dbReference>
<accession>A0A5N5EBH7</accession>
<protein>
    <submittedName>
        <fullName evidence="1">Uncharacterized protein</fullName>
    </submittedName>
</protein>
<name>A0A5N5EBH7_9ACTN</name>